<evidence type="ECO:0000313" key="3">
    <source>
        <dbReference type="Proteomes" id="UP001057375"/>
    </source>
</evidence>
<sequence>MKIITSDEKTIEIDPELLPYCKRVPSVIDKLTVFSDSHEIEQALTTLRVSLRKKIPIAQMRITDTILTGAKALGIREIEDVAIRFGVFPEKVEDMLTIDDLKEMTREEVDAHNKAVPTEPWIIISKFVCDVTKYGPRHPGGRIIVKEIPRNGGESSVCFKRHHRTRNSVKQMASTVIGVVPDDVIVKTQLMPPGMGREPVGPSRNFELSILREMSKIREKERKKAERKEGEK</sequence>
<evidence type="ECO:0000259" key="1">
    <source>
        <dbReference type="PROSITE" id="PS50255"/>
    </source>
</evidence>
<dbReference type="InterPro" id="IPR001199">
    <property type="entry name" value="Cyt_B5-like_heme/steroid-bd"/>
</dbReference>
<dbReference type="SUPFAM" id="SSF55856">
    <property type="entry name" value="Cytochrome b5-like heme/steroid binding domain"/>
    <property type="match status" value="1"/>
</dbReference>
<keyword evidence="3" id="KW-1185">Reference proteome</keyword>
<gene>
    <name evidence="2" type="ORF">ADUPG1_004681</name>
</gene>
<dbReference type="Gene3D" id="3.10.120.10">
    <property type="entry name" value="Cytochrome b5-like heme/steroid binding domain"/>
    <property type="match status" value="1"/>
</dbReference>
<protein>
    <recommendedName>
        <fullName evidence="1">Cytochrome b5 heme-binding domain-containing protein</fullName>
    </recommendedName>
</protein>
<dbReference type="PROSITE" id="PS50255">
    <property type="entry name" value="CYTOCHROME_B5_2"/>
    <property type="match status" value="1"/>
</dbReference>
<dbReference type="InterPro" id="IPR036400">
    <property type="entry name" value="Cyt_B5-like_heme/steroid_sf"/>
</dbReference>
<dbReference type="Proteomes" id="UP001057375">
    <property type="component" value="Unassembled WGS sequence"/>
</dbReference>
<feature type="domain" description="Cytochrome b5 heme-binding" evidence="1">
    <location>
        <begin position="101"/>
        <end position="181"/>
    </location>
</feature>
<accession>A0ABQ5K708</accession>
<dbReference type="SMART" id="SM01117">
    <property type="entry name" value="Cyt-b5"/>
    <property type="match status" value="1"/>
</dbReference>
<dbReference type="Pfam" id="PF00173">
    <property type="entry name" value="Cyt-b5"/>
    <property type="match status" value="1"/>
</dbReference>
<proteinExistence type="predicted"/>
<name>A0ABQ5K708_9EUKA</name>
<evidence type="ECO:0000313" key="2">
    <source>
        <dbReference type="EMBL" id="GKT26137.1"/>
    </source>
</evidence>
<dbReference type="EMBL" id="BQXS01007192">
    <property type="protein sequence ID" value="GKT26137.1"/>
    <property type="molecule type" value="Genomic_DNA"/>
</dbReference>
<reference evidence="2" key="1">
    <citation type="submission" date="2022-03" db="EMBL/GenBank/DDBJ databases">
        <title>Draft genome sequence of Aduncisulcus paluster, a free-living microaerophilic Fornicata.</title>
        <authorList>
            <person name="Yuyama I."/>
            <person name="Kume K."/>
            <person name="Tamura T."/>
            <person name="Inagaki Y."/>
            <person name="Hashimoto T."/>
        </authorList>
    </citation>
    <scope>NUCLEOTIDE SEQUENCE</scope>
    <source>
        <strain evidence="2">NY0171</strain>
    </source>
</reference>
<comment type="caution">
    <text evidence="2">The sequence shown here is derived from an EMBL/GenBank/DDBJ whole genome shotgun (WGS) entry which is preliminary data.</text>
</comment>
<organism evidence="2 3">
    <name type="scientific">Aduncisulcus paluster</name>
    <dbReference type="NCBI Taxonomy" id="2918883"/>
    <lineage>
        <taxon>Eukaryota</taxon>
        <taxon>Metamonada</taxon>
        <taxon>Carpediemonas-like organisms</taxon>
        <taxon>Aduncisulcus</taxon>
    </lineage>
</organism>